<sequence>MYIVLELGGKNLKQYFHDRIVTEGGIVNGRTNEKLLIKIVKGAARTLEQFHQYGIHGDVKYDNFVVAHENDSNDDVIDVKLIDFNNSCIHEIPEMSNSSG</sequence>
<name>A0A1I8BFU9_MELHA</name>
<dbReference type="Gene3D" id="1.10.510.10">
    <property type="entry name" value="Transferase(Phosphotransferase) domain 1"/>
    <property type="match status" value="1"/>
</dbReference>
<evidence type="ECO:0000313" key="2">
    <source>
        <dbReference type="Proteomes" id="UP000095281"/>
    </source>
</evidence>
<dbReference type="InterPro" id="IPR011009">
    <property type="entry name" value="Kinase-like_dom_sf"/>
</dbReference>
<accession>A0A1I8BFU9</accession>
<protein>
    <submittedName>
        <fullName evidence="3">Protein kinase domain-containing protein</fullName>
    </submittedName>
</protein>
<keyword evidence="2" id="KW-1185">Reference proteome</keyword>
<evidence type="ECO:0000313" key="3">
    <source>
        <dbReference type="WBParaSite" id="MhA1_Contig2218.frz3.gene1"/>
    </source>
</evidence>
<reference evidence="3" key="1">
    <citation type="submission" date="2016-11" db="UniProtKB">
        <authorList>
            <consortium name="WormBaseParasite"/>
        </authorList>
    </citation>
    <scope>IDENTIFICATION</scope>
</reference>
<dbReference type="WBParaSite" id="MhA1_Contig2218.frz3.gene1">
    <property type="protein sequence ID" value="MhA1_Contig2218.frz3.gene1"/>
    <property type="gene ID" value="MhA1_Contig2218.frz3.gene1"/>
</dbReference>
<dbReference type="GO" id="GO:0004672">
    <property type="term" value="F:protein kinase activity"/>
    <property type="evidence" value="ECO:0007669"/>
    <property type="project" value="InterPro"/>
</dbReference>
<proteinExistence type="predicted"/>
<dbReference type="PROSITE" id="PS50011">
    <property type="entry name" value="PROTEIN_KINASE_DOM"/>
    <property type="match status" value="1"/>
</dbReference>
<dbReference type="InterPro" id="IPR000719">
    <property type="entry name" value="Prot_kinase_dom"/>
</dbReference>
<dbReference type="AlphaFoldDB" id="A0A1I8BFU9"/>
<dbReference type="Proteomes" id="UP000095281">
    <property type="component" value="Unplaced"/>
</dbReference>
<evidence type="ECO:0000259" key="1">
    <source>
        <dbReference type="PROSITE" id="PS50011"/>
    </source>
</evidence>
<organism evidence="2 3">
    <name type="scientific">Meloidogyne hapla</name>
    <name type="common">Root-knot nematode worm</name>
    <dbReference type="NCBI Taxonomy" id="6305"/>
    <lineage>
        <taxon>Eukaryota</taxon>
        <taxon>Metazoa</taxon>
        <taxon>Ecdysozoa</taxon>
        <taxon>Nematoda</taxon>
        <taxon>Chromadorea</taxon>
        <taxon>Rhabditida</taxon>
        <taxon>Tylenchina</taxon>
        <taxon>Tylenchomorpha</taxon>
        <taxon>Tylenchoidea</taxon>
        <taxon>Meloidogynidae</taxon>
        <taxon>Meloidogyninae</taxon>
        <taxon>Meloidogyne</taxon>
    </lineage>
</organism>
<feature type="domain" description="Protein kinase" evidence="1">
    <location>
        <begin position="1"/>
        <end position="100"/>
    </location>
</feature>
<dbReference type="GO" id="GO:0005524">
    <property type="term" value="F:ATP binding"/>
    <property type="evidence" value="ECO:0007669"/>
    <property type="project" value="InterPro"/>
</dbReference>
<dbReference type="SUPFAM" id="SSF56112">
    <property type="entry name" value="Protein kinase-like (PK-like)"/>
    <property type="match status" value="1"/>
</dbReference>